<evidence type="ECO:0000259" key="3">
    <source>
        <dbReference type="Pfam" id="PF24535"/>
    </source>
</evidence>
<keyword evidence="2" id="KW-0472">Membrane</keyword>
<feature type="transmembrane region" description="Helical" evidence="2">
    <location>
        <begin position="54"/>
        <end position="75"/>
    </location>
</feature>
<name>A0A9P7SWX1_9HYPO</name>
<accession>A0A9P7SWX1</accession>
<feature type="compositionally biased region" description="Basic and acidic residues" evidence="1">
    <location>
        <begin position="234"/>
        <end position="263"/>
    </location>
</feature>
<feature type="domain" description="DUF7598" evidence="3">
    <location>
        <begin position="19"/>
        <end position="155"/>
    </location>
</feature>
<keyword evidence="2" id="KW-0812">Transmembrane</keyword>
<feature type="region of interest" description="Disordered" evidence="1">
    <location>
        <begin position="179"/>
        <end position="199"/>
    </location>
</feature>
<dbReference type="InterPro" id="IPR056019">
    <property type="entry name" value="DUF7598"/>
</dbReference>
<comment type="caution">
    <text evidence="4">The sequence shown here is derived from an EMBL/GenBank/DDBJ whole genome shotgun (WGS) entry which is preliminary data.</text>
</comment>
<feature type="compositionally biased region" description="Basic and acidic residues" evidence="1">
    <location>
        <begin position="214"/>
        <end position="223"/>
    </location>
</feature>
<evidence type="ECO:0000256" key="1">
    <source>
        <dbReference type="SAM" id="MobiDB-lite"/>
    </source>
</evidence>
<dbReference type="OrthoDB" id="5327148at2759"/>
<protein>
    <recommendedName>
        <fullName evidence="3">DUF7598 domain-containing protein</fullName>
    </recommendedName>
</protein>
<organism evidence="4 5">
    <name type="scientific">Claviceps pusilla</name>
    <dbReference type="NCBI Taxonomy" id="123648"/>
    <lineage>
        <taxon>Eukaryota</taxon>
        <taxon>Fungi</taxon>
        <taxon>Dikarya</taxon>
        <taxon>Ascomycota</taxon>
        <taxon>Pezizomycotina</taxon>
        <taxon>Sordariomycetes</taxon>
        <taxon>Hypocreomycetidae</taxon>
        <taxon>Hypocreales</taxon>
        <taxon>Clavicipitaceae</taxon>
        <taxon>Claviceps</taxon>
    </lineage>
</organism>
<dbReference type="Proteomes" id="UP000748025">
    <property type="component" value="Unassembled WGS sequence"/>
</dbReference>
<evidence type="ECO:0000313" key="4">
    <source>
        <dbReference type="EMBL" id="KAG6008183.1"/>
    </source>
</evidence>
<keyword evidence="5" id="KW-1185">Reference proteome</keyword>
<gene>
    <name evidence="4" type="ORF">E4U43_000196</name>
</gene>
<feature type="transmembrane region" description="Helical" evidence="2">
    <location>
        <begin position="135"/>
        <end position="156"/>
    </location>
</feature>
<feature type="region of interest" description="Disordered" evidence="1">
    <location>
        <begin position="214"/>
        <end position="268"/>
    </location>
</feature>
<dbReference type="EMBL" id="SRPW01001057">
    <property type="protein sequence ID" value="KAG6008183.1"/>
    <property type="molecule type" value="Genomic_DNA"/>
</dbReference>
<sequence length="284" mass="31799">MIWMILIKLFKPATIKVAGMFVLQILRVFSVITLLALASSCWVMIIKVNKDRPFFVFECASLAFTSIISLFLLASELPGNFIKKYYRQTWPVLSDFHGHLWYGLAMVMLGCNILGNLNKPANDKENLGPHYYKLVLASSILSLILGCLYIIGSAVWRDGTEGINSRDIRDHGALAKNERETLPDYSSSTTSHSFKANNEEKTSSKICNALWGKAKKETGESKPSRPIISHPIPAHKDVEHAAGQNDERSPIAPDIKRPDDSLHPIHQTNSMSSRYSEVAHLSRF</sequence>
<reference evidence="4" key="1">
    <citation type="journal article" date="2020" name="bioRxiv">
        <title>Whole genome comparisons of ergot fungi reveals the divergence and evolution of species within the genus Claviceps are the result of varying mechanisms driving genome evolution and host range expansion.</title>
        <authorList>
            <person name="Wyka S.A."/>
            <person name="Mondo S.J."/>
            <person name="Liu M."/>
            <person name="Dettman J."/>
            <person name="Nalam V."/>
            <person name="Broders K.D."/>
        </authorList>
    </citation>
    <scope>NUCLEOTIDE SEQUENCE</scope>
    <source>
        <strain evidence="4">CCC 602</strain>
    </source>
</reference>
<dbReference type="AlphaFoldDB" id="A0A9P7SWX1"/>
<keyword evidence="2" id="KW-1133">Transmembrane helix</keyword>
<evidence type="ECO:0000256" key="2">
    <source>
        <dbReference type="SAM" id="Phobius"/>
    </source>
</evidence>
<dbReference type="Pfam" id="PF24535">
    <property type="entry name" value="DUF7598"/>
    <property type="match status" value="1"/>
</dbReference>
<feature type="compositionally biased region" description="Polar residues" evidence="1">
    <location>
        <begin position="184"/>
        <end position="196"/>
    </location>
</feature>
<feature type="transmembrane region" description="Helical" evidence="2">
    <location>
        <begin position="96"/>
        <end position="115"/>
    </location>
</feature>
<evidence type="ECO:0000313" key="5">
    <source>
        <dbReference type="Proteomes" id="UP000748025"/>
    </source>
</evidence>
<proteinExistence type="predicted"/>
<feature type="transmembrane region" description="Helical" evidence="2">
    <location>
        <begin position="21"/>
        <end position="48"/>
    </location>
</feature>